<dbReference type="OrthoDB" id="3781810at2"/>
<proteinExistence type="predicted"/>
<keyword evidence="2" id="KW-1185">Reference proteome</keyword>
<organism evidence="1 2">
    <name type="scientific">Aeromicrobium fastidiosum</name>
    <dbReference type="NCBI Taxonomy" id="52699"/>
    <lineage>
        <taxon>Bacteria</taxon>
        <taxon>Bacillati</taxon>
        <taxon>Actinomycetota</taxon>
        <taxon>Actinomycetes</taxon>
        <taxon>Propionibacteriales</taxon>
        <taxon>Nocardioidaceae</taxon>
        <taxon>Aeromicrobium</taxon>
    </lineage>
</organism>
<sequence length="355" mass="36753">MADMIGADVEALRRLALQFEQSAQRLRAVSGSVSNSVRASAWVGPVSVRFRTSWDSDHSVRLKTVATTLEGNARILRQNAAAQEAASASLAGVGSRPATGTGVDSLDPEQVRAIEKLMRTWALENPGLALEVTKVLKEGGYPNADRLLPRLRDVKGMLNGLELAGPISGLAKSLKTPGGVLGFLSAGFSAKDLGEALGVGDEPAAWRAGTDMAAYVLTAGVPGGGVAWWFGTKVGEAGYAAADQAFNVTDANFASGVRTVFGSGVDPNNLTVEQADAMVRRYDGPMGIVNSIGDAGMAPIYGAGDAVGNAVYDASEAAGRVAHDTGEAVGRAVDDTGKKIGGVIDSVKKVKWPWQ</sequence>
<dbReference type="Proteomes" id="UP001515100">
    <property type="component" value="Unassembled WGS sequence"/>
</dbReference>
<name>A0A641AJ05_9ACTN</name>
<evidence type="ECO:0008006" key="3">
    <source>
        <dbReference type="Google" id="ProtNLM"/>
    </source>
</evidence>
<dbReference type="EMBL" id="SDPP02000004">
    <property type="protein sequence ID" value="KAA1374678.1"/>
    <property type="molecule type" value="Genomic_DNA"/>
</dbReference>
<comment type="caution">
    <text evidence="1">The sequence shown here is derived from an EMBL/GenBank/DDBJ whole genome shotgun (WGS) entry which is preliminary data.</text>
</comment>
<dbReference type="AlphaFoldDB" id="A0A641AJ05"/>
<dbReference type="RefSeq" id="WP_129185688.1">
    <property type="nucleotide sequence ID" value="NZ_JAGIOG010000001.1"/>
</dbReference>
<protein>
    <recommendedName>
        <fullName evidence="3">WXG100 family type VII secretion target</fullName>
    </recommendedName>
</protein>
<accession>A0A641AJ05</accession>
<evidence type="ECO:0000313" key="1">
    <source>
        <dbReference type="EMBL" id="KAA1374678.1"/>
    </source>
</evidence>
<evidence type="ECO:0000313" key="2">
    <source>
        <dbReference type="Proteomes" id="UP001515100"/>
    </source>
</evidence>
<dbReference type="Gene3D" id="1.10.287.1060">
    <property type="entry name" value="ESAT-6-like"/>
    <property type="match status" value="1"/>
</dbReference>
<reference evidence="1" key="1">
    <citation type="submission" date="2019-09" db="EMBL/GenBank/DDBJ databases">
        <authorList>
            <person name="Li J."/>
        </authorList>
    </citation>
    <scope>NUCLEOTIDE SEQUENCE [LARGE SCALE GENOMIC DNA]</scope>
    <source>
        <strain evidence="1">NRBC 14897</strain>
    </source>
</reference>
<gene>
    <name evidence="1" type="ORF">ESP62_014900</name>
</gene>